<accession>A0AAD6U656</accession>
<feature type="region of interest" description="Disordered" evidence="1">
    <location>
        <begin position="1"/>
        <end position="76"/>
    </location>
</feature>
<dbReference type="EMBL" id="JARJCN010000018">
    <property type="protein sequence ID" value="KAJ7092363.1"/>
    <property type="molecule type" value="Genomic_DNA"/>
</dbReference>
<proteinExistence type="predicted"/>
<gene>
    <name evidence="2" type="ORF">B0H15DRAFT_947925</name>
</gene>
<evidence type="ECO:0000313" key="3">
    <source>
        <dbReference type="Proteomes" id="UP001222325"/>
    </source>
</evidence>
<feature type="compositionally biased region" description="Basic residues" evidence="1">
    <location>
        <begin position="93"/>
        <end position="103"/>
    </location>
</feature>
<feature type="region of interest" description="Disordered" evidence="1">
    <location>
        <begin position="93"/>
        <end position="117"/>
    </location>
</feature>
<evidence type="ECO:0000256" key="1">
    <source>
        <dbReference type="SAM" id="MobiDB-lite"/>
    </source>
</evidence>
<dbReference type="Proteomes" id="UP001222325">
    <property type="component" value="Unassembled WGS sequence"/>
</dbReference>
<comment type="caution">
    <text evidence="2">The sequence shown here is derived from an EMBL/GenBank/DDBJ whole genome shotgun (WGS) entry which is preliminary data.</text>
</comment>
<protein>
    <submittedName>
        <fullName evidence="2">Uncharacterized protein</fullName>
    </submittedName>
</protein>
<name>A0AAD6U656_9AGAR</name>
<organism evidence="2 3">
    <name type="scientific">Mycena belliarum</name>
    <dbReference type="NCBI Taxonomy" id="1033014"/>
    <lineage>
        <taxon>Eukaryota</taxon>
        <taxon>Fungi</taxon>
        <taxon>Dikarya</taxon>
        <taxon>Basidiomycota</taxon>
        <taxon>Agaricomycotina</taxon>
        <taxon>Agaricomycetes</taxon>
        <taxon>Agaricomycetidae</taxon>
        <taxon>Agaricales</taxon>
        <taxon>Marasmiineae</taxon>
        <taxon>Mycenaceae</taxon>
        <taxon>Mycena</taxon>
    </lineage>
</organism>
<evidence type="ECO:0000313" key="2">
    <source>
        <dbReference type="EMBL" id="KAJ7092363.1"/>
    </source>
</evidence>
<dbReference type="AlphaFoldDB" id="A0AAD6U656"/>
<reference evidence="2" key="1">
    <citation type="submission" date="2023-03" db="EMBL/GenBank/DDBJ databases">
        <title>Massive genome expansion in bonnet fungi (Mycena s.s.) driven by repeated elements and novel gene families across ecological guilds.</title>
        <authorList>
            <consortium name="Lawrence Berkeley National Laboratory"/>
            <person name="Harder C.B."/>
            <person name="Miyauchi S."/>
            <person name="Viragh M."/>
            <person name="Kuo A."/>
            <person name="Thoen E."/>
            <person name="Andreopoulos B."/>
            <person name="Lu D."/>
            <person name="Skrede I."/>
            <person name="Drula E."/>
            <person name="Henrissat B."/>
            <person name="Morin E."/>
            <person name="Kohler A."/>
            <person name="Barry K."/>
            <person name="LaButti K."/>
            <person name="Morin E."/>
            <person name="Salamov A."/>
            <person name="Lipzen A."/>
            <person name="Mereny Z."/>
            <person name="Hegedus B."/>
            <person name="Baldrian P."/>
            <person name="Stursova M."/>
            <person name="Weitz H."/>
            <person name="Taylor A."/>
            <person name="Grigoriev I.V."/>
            <person name="Nagy L.G."/>
            <person name="Martin F."/>
            <person name="Kauserud H."/>
        </authorList>
    </citation>
    <scope>NUCLEOTIDE SEQUENCE</scope>
    <source>
        <strain evidence="2">CBHHK173m</strain>
    </source>
</reference>
<keyword evidence="3" id="KW-1185">Reference proteome</keyword>
<sequence length="117" mass="12799">MPQPARLLLASCKDHSTQRTSTRRATDERLSPQVDGCWCRPSSQLSSRNSPPPPPPARRLRPSHAAHASTLATPSLQVGGGVVHTLRVMRVHRPVVARPHSRTRTGVLNSRKAHTTP</sequence>
<feature type="compositionally biased region" description="Low complexity" evidence="1">
    <location>
        <begin position="40"/>
        <end position="49"/>
    </location>
</feature>